<dbReference type="AlphaFoldDB" id="A0A0F2DTC5"/>
<dbReference type="InterPro" id="IPR054195">
    <property type="entry name" value="DUF6900"/>
</dbReference>
<feature type="domain" description="DUF6900" evidence="1">
    <location>
        <begin position="14"/>
        <end position="63"/>
    </location>
</feature>
<dbReference type="Pfam" id="PF21841">
    <property type="entry name" value="DUF6900"/>
    <property type="match status" value="1"/>
</dbReference>
<evidence type="ECO:0000313" key="2">
    <source>
        <dbReference type="EMBL" id="KJQ74188.1"/>
    </source>
</evidence>
<accession>A0A0F2DTC5</accession>
<comment type="caution">
    <text evidence="2">The sequence shown here is derived from an EMBL/GenBank/DDBJ whole genome shotgun (WGS) entry which is preliminary data.</text>
</comment>
<reference evidence="2 3" key="1">
    <citation type="submission" date="2015-02" db="EMBL/GenBank/DDBJ databases">
        <title>Evolution of amylase-binding proteins of oral streptococcal species.</title>
        <authorList>
            <person name="Haase E.M."/>
        </authorList>
    </citation>
    <scope>NUCLEOTIDE SEQUENCE [LARGE SCALE GENOMIC DNA]</scope>
    <source>
        <strain evidence="2 3">UC921A</strain>
    </source>
</reference>
<sequence>MITTKKKEYKTMKKEDILTKIAKNRIGAETLETRNSDSLDFYDISVWALKEMLEQAYEAGRKAK</sequence>
<protein>
    <recommendedName>
        <fullName evidence="1">DUF6900 domain-containing protein</fullName>
    </recommendedName>
</protein>
<evidence type="ECO:0000313" key="3">
    <source>
        <dbReference type="Proteomes" id="UP000033489"/>
    </source>
</evidence>
<evidence type="ECO:0000259" key="1">
    <source>
        <dbReference type="Pfam" id="PF21841"/>
    </source>
</evidence>
<dbReference type="EMBL" id="JYGT01000010">
    <property type="protein sequence ID" value="KJQ74188.1"/>
    <property type="molecule type" value="Genomic_DNA"/>
</dbReference>
<organism evidence="2 3">
    <name type="scientific">Streptococcus infantis</name>
    <dbReference type="NCBI Taxonomy" id="68892"/>
    <lineage>
        <taxon>Bacteria</taxon>
        <taxon>Bacillati</taxon>
        <taxon>Bacillota</taxon>
        <taxon>Bacilli</taxon>
        <taxon>Lactobacillales</taxon>
        <taxon>Streptococcaceae</taxon>
        <taxon>Streptococcus</taxon>
    </lineage>
</organism>
<dbReference type="Proteomes" id="UP000033489">
    <property type="component" value="Unassembled WGS sequence"/>
</dbReference>
<proteinExistence type="predicted"/>
<dbReference type="RefSeq" id="WP_045615985.1">
    <property type="nucleotide sequence ID" value="NZ_JYGT01000010.1"/>
</dbReference>
<dbReference type="OrthoDB" id="2224718at2"/>
<dbReference type="PATRIC" id="fig|28037.216.peg.1678"/>
<gene>
    <name evidence="2" type="ORF">TZ94_01710</name>
</gene>
<name>A0A0F2DTC5_9STRE</name>